<proteinExistence type="predicted"/>
<protein>
    <submittedName>
        <fullName evidence="1">Uncharacterized protein</fullName>
    </submittedName>
</protein>
<dbReference type="AlphaFoldDB" id="A0A2P2QVK6"/>
<evidence type="ECO:0000313" key="1">
    <source>
        <dbReference type="EMBL" id="MBX71033.1"/>
    </source>
</evidence>
<sequence length="26" mass="3117">MGRILMEKQNVLFIIWTSMKLIHLSN</sequence>
<reference evidence="1" key="1">
    <citation type="submission" date="2018-02" db="EMBL/GenBank/DDBJ databases">
        <title>Rhizophora mucronata_Transcriptome.</title>
        <authorList>
            <person name="Meera S.P."/>
            <person name="Sreeshan A."/>
            <person name="Augustine A."/>
        </authorList>
    </citation>
    <scope>NUCLEOTIDE SEQUENCE</scope>
    <source>
        <tissue evidence="1">Leaf</tissue>
    </source>
</reference>
<dbReference type="EMBL" id="GGEC01090549">
    <property type="protein sequence ID" value="MBX71033.1"/>
    <property type="molecule type" value="Transcribed_RNA"/>
</dbReference>
<name>A0A2P2QVK6_RHIMU</name>
<organism evidence="1">
    <name type="scientific">Rhizophora mucronata</name>
    <name type="common">Asiatic mangrove</name>
    <dbReference type="NCBI Taxonomy" id="61149"/>
    <lineage>
        <taxon>Eukaryota</taxon>
        <taxon>Viridiplantae</taxon>
        <taxon>Streptophyta</taxon>
        <taxon>Embryophyta</taxon>
        <taxon>Tracheophyta</taxon>
        <taxon>Spermatophyta</taxon>
        <taxon>Magnoliopsida</taxon>
        <taxon>eudicotyledons</taxon>
        <taxon>Gunneridae</taxon>
        <taxon>Pentapetalae</taxon>
        <taxon>rosids</taxon>
        <taxon>fabids</taxon>
        <taxon>Malpighiales</taxon>
        <taxon>Rhizophoraceae</taxon>
        <taxon>Rhizophora</taxon>
    </lineage>
</organism>
<accession>A0A2P2QVK6</accession>